<feature type="region of interest" description="Disordered" evidence="1">
    <location>
        <begin position="553"/>
        <end position="585"/>
    </location>
</feature>
<gene>
    <name evidence="2" type="ORF">PACLA_8A052193</name>
</gene>
<evidence type="ECO:0000256" key="1">
    <source>
        <dbReference type="SAM" id="MobiDB-lite"/>
    </source>
</evidence>
<evidence type="ECO:0000313" key="3">
    <source>
        <dbReference type="Proteomes" id="UP001152795"/>
    </source>
</evidence>
<dbReference type="Proteomes" id="UP001152795">
    <property type="component" value="Unassembled WGS sequence"/>
</dbReference>
<dbReference type="EMBL" id="CACRXK020004255">
    <property type="protein sequence ID" value="CAB4002100.1"/>
    <property type="molecule type" value="Genomic_DNA"/>
</dbReference>
<proteinExistence type="predicted"/>
<feature type="region of interest" description="Disordered" evidence="1">
    <location>
        <begin position="477"/>
        <end position="499"/>
    </location>
</feature>
<dbReference type="AlphaFoldDB" id="A0A6S7HG45"/>
<organism evidence="2 3">
    <name type="scientific">Paramuricea clavata</name>
    <name type="common">Red gorgonian</name>
    <name type="synonym">Violescent sea-whip</name>
    <dbReference type="NCBI Taxonomy" id="317549"/>
    <lineage>
        <taxon>Eukaryota</taxon>
        <taxon>Metazoa</taxon>
        <taxon>Cnidaria</taxon>
        <taxon>Anthozoa</taxon>
        <taxon>Octocorallia</taxon>
        <taxon>Malacalcyonacea</taxon>
        <taxon>Plexauridae</taxon>
        <taxon>Paramuricea</taxon>
    </lineage>
</organism>
<sequence>MKTDTTLPSIPYSDPLLQVLVKAKEEQQGRTEDILIRELPLFPEPTVFRATQQQLIDIERFCTNPEKFCILGVDATFQMATFYFTFTTYRNLMLTTEKGNHPVFIGPGILHKQKLQTSYQTLPLLMTKYHKGTSGVLVYGTDGKENLANAFSHVFPNTQHLCCDIHMRENVKRKLAEFGITGHIGLEIMCDIFGKEVNDKVEGGLIHCTSADQFDSALQSATSKWINSHTNGQRFVEYFLKSKASVIRESARSDISSMCGLGYPPTVYTQNANECMNRLIKAEEDPTFSKKKVALLPYIERIRAEIKRQQNEQFLAVFGKEDSDKETVLSVSMSESRRGAEEALNTKRLLITAENSGIIEIPFPTLEGMFKKAADTTNDESLTWKIPAPEDANNDSSSKSMFLVHSKSSHEPHRVTVSSNGRVQCDKACVSWCTYSLCSHSLAVAEKNGMLKAFLNWFKNSKRSPNLTGLVNVNMPNNAGKKLGMRKRKGASNKPTPQGKTVVFNRLLQPTQSSIGHPSTFQTGSCHLSSFQSATNQFSPSYSALGQFQPCQTAPCQPASSQSALNQLSPYQRGPSQLPPTQSVPNQLVPSQLALHQISSLQSAPSHSPMSQSAIGQSLSFQTSIHQHPPLQSAINHLSLAHSVFGQRQPHPQAPSIVTDIS</sequence>
<accession>A0A6S7HG45</accession>
<evidence type="ECO:0000313" key="2">
    <source>
        <dbReference type="EMBL" id="CAB4002100.1"/>
    </source>
</evidence>
<protein>
    <submittedName>
        <fullName evidence="2">Uncharacterized protein</fullName>
    </submittedName>
</protein>
<reference evidence="2" key="1">
    <citation type="submission" date="2020-04" db="EMBL/GenBank/DDBJ databases">
        <authorList>
            <person name="Alioto T."/>
            <person name="Alioto T."/>
            <person name="Gomez Garrido J."/>
        </authorList>
    </citation>
    <scope>NUCLEOTIDE SEQUENCE</scope>
    <source>
        <strain evidence="2">A484AB</strain>
    </source>
</reference>
<comment type="caution">
    <text evidence="2">The sequence shown here is derived from an EMBL/GenBank/DDBJ whole genome shotgun (WGS) entry which is preliminary data.</text>
</comment>
<name>A0A6S7HG45_PARCT</name>
<feature type="compositionally biased region" description="Polar residues" evidence="1">
    <location>
        <begin position="553"/>
        <end position="570"/>
    </location>
</feature>
<dbReference type="OrthoDB" id="5987462at2759"/>
<keyword evidence="3" id="KW-1185">Reference proteome</keyword>